<proteinExistence type="predicted"/>
<organism evidence="1 2">
    <name type="scientific">Phyllostomus discolor</name>
    <name type="common">pale spear-nosed bat</name>
    <dbReference type="NCBI Taxonomy" id="89673"/>
    <lineage>
        <taxon>Eukaryota</taxon>
        <taxon>Metazoa</taxon>
        <taxon>Chordata</taxon>
        <taxon>Craniata</taxon>
        <taxon>Vertebrata</taxon>
        <taxon>Euteleostomi</taxon>
        <taxon>Mammalia</taxon>
        <taxon>Eutheria</taxon>
        <taxon>Laurasiatheria</taxon>
        <taxon>Chiroptera</taxon>
        <taxon>Yangochiroptera</taxon>
        <taxon>Phyllostomidae</taxon>
        <taxon>Phyllostominae</taxon>
        <taxon>Phyllostomus</taxon>
    </lineage>
</organism>
<gene>
    <name evidence="1" type="ORF">HJG60_007961</name>
</gene>
<dbReference type="SUPFAM" id="SSF51735">
    <property type="entry name" value="NAD(P)-binding Rossmann-fold domains"/>
    <property type="match status" value="1"/>
</dbReference>
<evidence type="ECO:0000313" key="1">
    <source>
        <dbReference type="EMBL" id="KAF6131060.1"/>
    </source>
</evidence>
<dbReference type="AlphaFoldDB" id="A0A834BN14"/>
<dbReference type="EMBL" id="JABVXQ010000001">
    <property type="protein sequence ID" value="KAF6131060.1"/>
    <property type="molecule type" value="Genomic_DNA"/>
</dbReference>
<sequence length="125" mass="14235">MEPQKFPHHLERAFGSWRKGVCLLWGGYIEFLEPAQLHTYYGVISGMTTELMKAIVQENLGSHIEKELEKEALKDLINLSQVWITSASTPACYNLIPILTSAKAFRMHKEISIALFDNKQAEETL</sequence>
<dbReference type="InterPro" id="IPR036291">
    <property type="entry name" value="NAD(P)-bd_dom_sf"/>
</dbReference>
<evidence type="ECO:0000313" key="2">
    <source>
        <dbReference type="Proteomes" id="UP000664940"/>
    </source>
</evidence>
<reference evidence="1 2" key="1">
    <citation type="journal article" date="2020" name="Nature">
        <title>Six reference-quality genomes reveal evolution of bat adaptations.</title>
        <authorList>
            <person name="Jebb D."/>
            <person name="Huang Z."/>
            <person name="Pippel M."/>
            <person name="Hughes G.M."/>
            <person name="Lavrichenko K."/>
            <person name="Devanna P."/>
            <person name="Winkler S."/>
            <person name="Jermiin L.S."/>
            <person name="Skirmuntt E.C."/>
            <person name="Katzourakis A."/>
            <person name="Burkitt-Gray L."/>
            <person name="Ray D.A."/>
            <person name="Sullivan K.A.M."/>
            <person name="Roscito J.G."/>
            <person name="Kirilenko B.M."/>
            <person name="Davalos L.M."/>
            <person name="Corthals A.P."/>
            <person name="Power M.L."/>
            <person name="Jones G."/>
            <person name="Ransome R.D."/>
            <person name="Dechmann D.K.N."/>
            <person name="Locatelli A.G."/>
            <person name="Puechmaille S.J."/>
            <person name="Fedrigo O."/>
            <person name="Jarvis E.D."/>
            <person name="Hiller M."/>
            <person name="Vernes S.C."/>
            <person name="Myers E.W."/>
            <person name="Teeling E.C."/>
        </authorList>
    </citation>
    <scope>NUCLEOTIDE SEQUENCE [LARGE SCALE GENOMIC DNA]</scope>
    <source>
        <strain evidence="1">Bat1K_MPI-CBG_1</strain>
    </source>
</reference>
<comment type="caution">
    <text evidence="1">The sequence shown here is derived from an EMBL/GenBank/DDBJ whole genome shotgun (WGS) entry which is preliminary data.</text>
</comment>
<protein>
    <submittedName>
        <fullName evidence="1">Uncharacterized protein</fullName>
    </submittedName>
</protein>
<dbReference type="Proteomes" id="UP000664940">
    <property type="component" value="Unassembled WGS sequence"/>
</dbReference>
<name>A0A834BN14_9CHIR</name>
<accession>A0A834BN14</accession>